<dbReference type="PROSITE" id="PS50853">
    <property type="entry name" value="FN3"/>
    <property type="match status" value="1"/>
</dbReference>
<reference evidence="2" key="1">
    <citation type="submission" date="2019-10" db="EMBL/GenBank/DDBJ databases">
        <title>Corvus moneduloides (New Caledonian crow) genome, bCorMon1, primary haplotype.</title>
        <authorList>
            <person name="Rutz C."/>
            <person name="Fungtammasan C."/>
            <person name="Mountcastle J."/>
            <person name="Formenti G."/>
            <person name="Chow W."/>
            <person name="Howe K."/>
            <person name="Steele M.P."/>
            <person name="Fernandes J."/>
            <person name="Gilbert M.T.P."/>
            <person name="Fedrigo O."/>
            <person name="Jarvis E.D."/>
            <person name="Gemmell N."/>
        </authorList>
    </citation>
    <scope>NUCLEOTIDE SEQUENCE [LARGE SCALE GENOMIC DNA]</scope>
</reference>
<dbReference type="InterPro" id="IPR003961">
    <property type="entry name" value="FN3_dom"/>
</dbReference>
<dbReference type="Proteomes" id="UP000694553">
    <property type="component" value="Unassembled WGS sequence"/>
</dbReference>
<sequence>MAGSGEALVLHVLLCCLCQGVATIECRGHVWIEPAPVVRMGSDISITCRSALDCPSAQLLILLNYSRTEETPLVLDGSTVRLRLRDFRMPFATVACFSLCASNHRHRLVCGAEVRAGYPPDPPGNLSCAIAEGSECLQCAWDAGRDTHLPTRHSLHLRRLADDEDEEEEKTFPADSPVLLRELHNASHYSVWVQASNALGTARSAPRHLSLQELVVPALPVVIGAETTETSPPSTTTRWRSRTQLQNVHCGAGPQRGTGGPPLAARAAERHPVRVPGQVPAQHRPQPLERLEPPLPLQHPRGRWAQPRCHPCVAFVTAARGAHAGGISKPCGCGTLGTRGSGGLGSAGEWLGSVVPEGFSGLTNSMIFSGLLAPPGGKIASVAVS</sequence>
<dbReference type="Ensembl" id="ENSCMUT00000012087.2">
    <property type="protein sequence ID" value="ENSCMUP00000011215.1"/>
    <property type="gene ID" value="ENSCMUG00000007124.2"/>
</dbReference>
<dbReference type="SUPFAM" id="SSF49265">
    <property type="entry name" value="Fibronectin type III"/>
    <property type="match status" value="1"/>
</dbReference>
<reference evidence="1" key="3">
    <citation type="submission" date="2025-09" db="UniProtKB">
        <authorList>
            <consortium name="Ensembl"/>
        </authorList>
    </citation>
    <scope>IDENTIFICATION</scope>
</reference>
<dbReference type="CDD" id="cd00063">
    <property type="entry name" value="FN3"/>
    <property type="match status" value="1"/>
</dbReference>
<evidence type="ECO:0000313" key="2">
    <source>
        <dbReference type="Proteomes" id="UP000694553"/>
    </source>
</evidence>
<accession>A0A8C3DUP1</accession>
<dbReference type="Gene3D" id="2.60.40.10">
    <property type="entry name" value="Immunoglobulins"/>
    <property type="match status" value="1"/>
</dbReference>
<reference evidence="1" key="2">
    <citation type="submission" date="2025-08" db="UniProtKB">
        <authorList>
            <consortium name="Ensembl"/>
        </authorList>
    </citation>
    <scope>IDENTIFICATION</scope>
</reference>
<organism evidence="1 2">
    <name type="scientific">Corvus moneduloides</name>
    <name type="common">New Caledonian crow</name>
    <dbReference type="NCBI Taxonomy" id="1196302"/>
    <lineage>
        <taxon>Eukaryota</taxon>
        <taxon>Metazoa</taxon>
        <taxon>Chordata</taxon>
        <taxon>Craniata</taxon>
        <taxon>Vertebrata</taxon>
        <taxon>Euteleostomi</taxon>
        <taxon>Archelosauria</taxon>
        <taxon>Archosauria</taxon>
        <taxon>Dinosauria</taxon>
        <taxon>Saurischia</taxon>
        <taxon>Theropoda</taxon>
        <taxon>Coelurosauria</taxon>
        <taxon>Aves</taxon>
        <taxon>Neognathae</taxon>
        <taxon>Neoaves</taxon>
        <taxon>Telluraves</taxon>
        <taxon>Australaves</taxon>
        <taxon>Passeriformes</taxon>
        <taxon>Corvoidea</taxon>
        <taxon>Corvidae</taxon>
        <taxon>Corvus</taxon>
    </lineage>
</organism>
<dbReference type="AlphaFoldDB" id="A0A8C3DUP1"/>
<proteinExistence type="predicted"/>
<keyword evidence="2" id="KW-1185">Reference proteome</keyword>
<protein>
    <submittedName>
        <fullName evidence="1">Uncharacterized protein</fullName>
    </submittedName>
</protein>
<dbReference type="InterPro" id="IPR013783">
    <property type="entry name" value="Ig-like_fold"/>
</dbReference>
<name>A0A8C3DUP1_CORMO</name>
<dbReference type="InterPro" id="IPR036116">
    <property type="entry name" value="FN3_sf"/>
</dbReference>
<evidence type="ECO:0000313" key="1">
    <source>
        <dbReference type="Ensembl" id="ENSCMUP00000011215.1"/>
    </source>
</evidence>